<keyword evidence="2" id="KW-0472">Membrane</keyword>
<dbReference type="OMA" id="ISACADC"/>
<comment type="caution">
    <text evidence="4">The sequence shown here is derived from an EMBL/GenBank/DDBJ whole genome shotgun (WGS) entry which is preliminary data.</text>
</comment>
<keyword evidence="3" id="KW-0732">Signal</keyword>
<evidence type="ECO:0000256" key="3">
    <source>
        <dbReference type="SAM" id="SignalP"/>
    </source>
</evidence>
<reference evidence="4 5" key="1">
    <citation type="journal article" date="2010" name="Proc. Natl. Acad. Sci. U.S.A.">
        <title>Insights into evolution of multicellular fungi from the assembled chromosomes of the mushroom Coprinopsis cinerea (Coprinus cinereus).</title>
        <authorList>
            <person name="Stajich J.E."/>
            <person name="Wilke S.K."/>
            <person name="Ahren D."/>
            <person name="Au C.H."/>
            <person name="Birren B.W."/>
            <person name="Borodovsky M."/>
            <person name="Burns C."/>
            <person name="Canback B."/>
            <person name="Casselton L.A."/>
            <person name="Cheng C.K."/>
            <person name="Deng J."/>
            <person name="Dietrich F.S."/>
            <person name="Fargo D.C."/>
            <person name="Farman M.L."/>
            <person name="Gathman A.C."/>
            <person name="Goldberg J."/>
            <person name="Guigo R."/>
            <person name="Hoegger P.J."/>
            <person name="Hooker J.B."/>
            <person name="Huggins A."/>
            <person name="James T.Y."/>
            <person name="Kamada T."/>
            <person name="Kilaru S."/>
            <person name="Kodira C."/>
            <person name="Kues U."/>
            <person name="Kupfer D."/>
            <person name="Kwan H.S."/>
            <person name="Lomsadze A."/>
            <person name="Li W."/>
            <person name="Lilly W.W."/>
            <person name="Ma L.J."/>
            <person name="Mackey A.J."/>
            <person name="Manning G."/>
            <person name="Martin F."/>
            <person name="Muraguchi H."/>
            <person name="Natvig D.O."/>
            <person name="Palmerini H."/>
            <person name="Ramesh M.A."/>
            <person name="Rehmeyer C.J."/>
            <person name="Roe B.A."/>
            <person name="Shenoy N."/>
            <person name="Stanke M."/>
            <person name="Ter-Hovhannisyan V."/>
            <person name="Tunlid A."/>
            <person name="Velagapudi R."/>
            <person name="Vision T.J."/>
            <person name="Zeng Q."/>
            <person name="Zolan M.E."/>
            <person name="Pukkila P.J."/>
        </authorList>
    </citation>
    <scope>NUCLEOTIDE SEQUENCE [LARGE SCALE GENOMIC DNA]</scope>
    <source>
        <strain evidence="5">Okayama-7 / 130 / ATCC MYA-4618 / FGSC 9003</strain>
    </source>
</reference>
<sequence length="343" mass="36290">MSSLWKAAYLFSLFASALGQRSNVVCSDAYDWAFNDRNQSPCLVSSYLQSGCGTIVSVDLIPEGTHYSGPNATRANVCNCNTVVYSLTAACGACQGRTVANWTTWVANCPPTFRTIADFPNEIPEGTVVPRWAYINVTELPEQRWNAARARQEAAESETPSSTPNTPTSESLPPISQSTFNSEQTSKPTQGSESAGKSNAGAIAGGIVGGLVGLVALGLAIFWFLLRKKRKDETSPPRDFVIDDGASHAPLAASSPPPSSPPPMTMTSQSGAVSPMNPNFYNTSFDTGYFPAASPPPASVIQTTITTRRSQESLNASQFGTQIAPPSQVSSSQARGYTGVAEV</sequence>
<evidence type="ECO:0000313" key="5">
    <source>
        <dbReference type="Proteomes" id="UP000001861"/>
    </source>
</evidence>
<feature type="region of interest" description="Disordered" evidence="1">
    <location>
        <begin position="145"/>
        <end position="197"/>
    </location>
</feature>
<dbReference type="GeneID" id="6009556"/>
<evidence type="ECO:0000256" key="1">
    <source>
        <dbReference type="SAM" id="MobiDB-lite"/>
    </source>
</evidence>
<keyword evidence="2" id="KW-1133">Transmembrane helix</keyword>
<evidence type="ECO:0000313" key="4">
    <source>
        <dbReference type="EMBL" id="EAU88754.2"/>
    </source>
</evidence>
<dbReference type="KEGG" id="cci:CC1G_01127"/>
<feature type="chain" id="PRO_5002724561" description="Transmembrane protein" evidence="3">
    <location>
        <begin position="20"/>
        <end position="343"/>
    </location>
</feature>
<evidence type="ECO:0008006" key="6">
    <source>
        <dbReference type="Google" id="ProtNLM"/>
    </source>
</evidence>
<dbReference type="AlphaFoldDB" id="A8NEL5"/>
<dbReference type="OrthoDB" id="2576311at2759"/>
<dbReference type="EMBL" id="AACS02000002">
    <property type="protein sequence ID" value="EAU88754.2"/>
    <property type="molecule type" value="Genomic_DNA"/>
</dbReference>
<dbReference type="InParanoid" id="A8NEL5"/>
<feature type="region of interest" description="Disordered" evidence="1">
    <location>
        <begin position="319"/>
        <end position="343"/>
    </location>
</feature>
<feature type="compositionally biased region" description="Pro residues" evidence="1">
    <location>
        <begin position="255"/>
        <end position="264"/>
    </location>
</feature>
<feature type="region of interest" description="Disordered" evidence="1">
    <location>
        <begin position="233"/>
        <end position="272"/>
    </location>
</feature>
<dbReference type="Proteomes" id="UP000001861">
    <property type="component" value="Unassembled WGS sequence"/>
</dbReference>
<feature type="compositionally biased region" description="Low complexity" evidence="1">
    <location>
        <begin position="157"/>
        <end position="174"/>
    </location>
</feature>
<dbReference type="eggNOG" id="ENOG502SDYH">
    <property type="taxonomic scope" value="Eukaryota"/>
</dbReference>
<evidence type="ECO:0000256" key="2">
    <source>
        <dbReference type="SAM" id="Phobius"/>
    </source>
</evidence>
<proteinExistence type="predicted"/>
<feature type="compositionally biased region" description="Polar residues" evidence="1">
    <location>
        <begin position="319"/>
        <end position="335"/>
    </location>
</feature>
<dbReference type="STRING" id="240176.A8NEL5"/>
<dbReference type="VEuPathDB" id="FungiDB:CC1G_01127"/>
<accession>A8NEL5</accession>
<name>A8NEL5_COPC7</name>
<feature type="compositionally biased region" description="Polar residues" evidence="1">
    <location>
        <begin position="175"/>
        <end position="197"/>
    </location>
</feature>
<protein>
    <recommendedName>
        <fullName evidence="6">Transmembrane protein</fullName>
    </recommendedName>
</protein>
<dbReference type="HOGENOM" id="CLU_053888_2_0_1"/>
<dbReference type="RefSeq" id="XP_001833065.2">
    <property type="nucleotide sequence ID" value="XM_001833013.2"/>
</dbReference>
<organism evidence="4 5">
    <name type="scientific">Coprinopsis cinerea (strain Okayama-7 / 130 / ATCC MYA-4618 / FGSC 9003)</name>
    <name type="common">Inky cap fungus</name>
    <name type="synonym">Hormographiella aspergillata</name>
    <dbReference type="NCBI Taxonomy" id="240176"/>
    <lineage>
        <taxon>Eukaryota</taxon>
        <taxon>Fungi</taxon>
        <taxon>Dikarya</taxon>
        <taxon>Basidiomycota</taxon>
        <taxon>Agaricomycotina</taxon>
        <taxon>Agaricomycetes</taxon>
        <taxon>Agaricomycetidae</taxon>
        <taxon>Agaricales</taxon>
        <taxon>Agaricineae</taxon>
        <taxon>Psathyrellaceae</taxon>
        <taxon>Coprinopsis</taxon>
    </lineage>
</organism>
<gene>
    <name evidence="4" type="ORF">CC1G_01127</name>
</gene>
<feature type="transmembrane region" description="Helical" evidence="2">
    <location>
        <begin position="202"/>
        <end position="226"/>
    </location>
</feature>
<keyword evidence="2" id="KW-0812">Transmembrane</keyword>
<keyword evidence="5" id="KW-1185">Reference proteome</keyword>
<feature type="signal peptide" evidence="3">
    <location>
        <begin position="1"/>
        <end position="19"/>
    </location>
</feature>